<keyword evidence="2" id="KW-1133">Transmembrane helix</keyword>
<evidence type="ECO:0000313" key="3">
    <source>
        <dbReference type="EMBL" id="MBE9077514.1"/>
    </source>
</evidence>
<feature type="transmembrane region" description="Helical" evidence="2">
    <location>
        <begin position="6"/>
        <end position="26"/>
    </location>
</feature>
<accession>A0A8J7AN16</accession>
<keyword evidence="2" id="KW-0812">Transmembrane</keyword>
<dbReference type="AlphaFoldDB" id="A0A8J7AN16"/>
<proteinExistence type="predicted"/>
<dbReference type="EMBL" id="JADEXG010000017">
    <property type="protein sequence ID" value="MBE9077514.1"/>
    <property type="molecule type" value="Genomic_DNA"/>
</dbReference>
<protein>
    <submittedName>
        <fullName evidence="3">Uncharacterized protein</fullName>
    </submittedName>
</protein>
<feature type="region of interest" description="Disordered" evidence="1">
    <location>
        <begin position="90"/>
        <end position="113"/>
    </location>
</feature>
<gene>
    <name evidence="3" type="ORF">IQ241_09415</name>
</gene>
<dbReference type="Proteomes" id="UP000636505">
    <property type="component" value="Unassembled WGS sequence"/>
</dbReference>
<evidence type="ECO:0000256" key="2">
    <source>
        <dbReference type="SAM" id="Phobius"/>
    </source>
</evidence>
<sequence>MSLDILILTIYFLIVLYVLYQMALSLERLLEDQVSINLDHEQLAARLRNQLAVQTRASYINAEVKPLPVMPDSPKQKAPRISSLSLTFEPPTEESRVKRQDAIAAPAESGAAPTESDSYFAERITLRVLPMGKRSLEPPIPFLTVEVVNTTPDIQLYIDWDRSSIAVLSFQAERVIRLLPGMDFDLFHPQVMSVLNPQQSLKANVANEPSFVRNAESQRVEPGKPLVDIQKTVGLLQVTSQPNSQRQPLSLYTLKLLIGVKRLTEPDSQMVTMLAPFHFTLELLPEQVALPPLRWLLNLPRQRQQRLQAVTRR</sequence>
<reference evidence="3" key="1">
    <citation type="submission" date="2020-10" db="EMBL/GenBank/DDBJ databases">
        <authorList>
            <person name="Castelo-Branco R."/>
            <person name="Eusebio N."/>
            <person name="Adriana R."/>
            <person name="Vieira A."/>
            <person name="Brugerolle De Fraissinette N."/>
            <person name="Rezende De Castro R."/>
            <person name="Schneider M.P."/>
            <person name="Vasconcelos V."/>
            <person name="Leao P.N."/>
        </authorList>
    </citation>
    <scope>NUCLEOTIDE SEQUENCE</scope>
    <source>
        <strain evidence="3">LEGE 07310</strain>
    </source>
</reference>
<organism evidence="3 4">
    <name type="scientific">Vasconcelosia minhoensis LEGE 07310</name>
    <dbReference type="NCBI Taxonomy" id="915328"/>
    <lineage>
        <taxon>Bacteria</taxon>
        <taxon>Bacillati</taxon>
        <taxon>Cyanobacteriota</taxon>
        <taxon>Cyanophyceae</taxon>
        <taxon>Nodosilineales</taxon>
        <taxon>Cymatolegaceae</taxon>
        <taxon>Vasconcelosia</taxon>
        <taxon>Vasconcelosia minhoensis</taxon>
    </lineage>
</organism>
<dbReference type="RefSeq" id="WP_193906341.1">
    <property type="nucleotide sequence ID" value="NZ_JADEXG010000017.1"/>
</dbReference>
<name>A0A8J7AN16_9CYAN</name>
<keyword evidence="4" id="KW-1185">Reference proteome</keyword>
<comment type="caution">
    <text evidence="3">The sequence shown here is derived from an EMBL/GenBank/DDBJ whole genome shotgun (WGS) entry which is preliminary data.</text>
</comment>
<feature type="compositionally biased region" description="Low complexity" evidence="1">
    <location>
        <begin position="102"/>
        <end position="112"/>
    </location>
</feature>
<evidence type="ECO:0000256" key="1">
    <source>
        <dbReference type="SAM" id="MobiDB-lite"/>
    </source>
</evidence>
<evidence type="ECO:0000313" key="4">
    <source>
        <dbReference type="Proteomes" id="UP000636505"/>
    </source>
</evidence>
<keyword evidence="2" id="KW-0472">Membrane</keyword>